<dbReference type="Proteomes" id="UP000262325">
    <property type="component" value="Unassembled WGS sequence"/>
</dbReference>
<sequence>MPFYEYRCKQCGNVRILQMSIKSDPKEEFDCEKEDCDGKCIRLFPKKYNLKFIGDGFMSNKNLAEYWD</sequence>
<organism evidence="1 2">
    <name type="scientific">Flexistipes sinusarabici</name>
    <dbReference type="NCBI Taxonomy" id="2352"/>
    <lineage>
        <taxon>Bacteria</taxon>
        <taxon>Pseudomonadati</taxon>
        <taxon>Deferribacterota</taxon>
        <taxon>Deferribacteres</taxon>
        <taxon>Deferribacterales</taxon>
        <taxon>Flexistipitaceae</taxon>
        <taxon>Flexistipes</taxon>
    </lineage>
</organism>
<dbReference type="EMBL" id="DPPF01000079">
    <property type="protein sequence ID" value="HCW92799.1"/>
    <property type="molecule type" value="Genomic_DNA"/>
</dbReference>
<proteinExistence type="predicted"/>
<comment type="caution">
    <text evidence="1">The sequence shown here is derived from an EMBL/GenBank/DDBJ whole genome shotgun (WGS) entry which is preliminary data.</text>
</comment>
<evidence type="ECO:0000313" key="1">
    <source>
        <dbReference type="EMBL" id="HCW92799.1"/>
    </source>
</evidence>
<reference evidence="1 2" key="1">
    <citation type="journal article" date="2018" name="Nat. Biotechnol.">
        <title>A standardized bacterial taxonomy based on genome phylogeny substantially revises the tree of life.</title>
        <authorList>
            <person name="Parks D.H."/>
            <person name="Chuvochina M."/>
            <person name="Waite D.W."/>
            <person name="Rinke C."/>
            <person name="Skarshewski A."/>
            <person name="Chaumeil P.A."/>
            <person name="Hugenholtz P."/>
        </authorList>
    </citation>
    <scope>NUCLEOTIDE SEQUENCE [LARGE SCALE GENOMIC DNA]</scope>
    <source>
        <strain evidence="1">UBA8672</strain>
    </source>
</reference>
<accession>A0A3D5QBZ5</accession>
<evidence type="ECO:0000313" key="2">
    <source>
        <dbReference type="Proteomes" id="UP000262325"/>
    </source>
</evidence>
<dbReference type="AlphaFoldDB" id="A0A3D5QBZ5"/>
<name>A0A3D5QBZ5_FLESI</name>
<protein>
    <submittedName>
        <fullName evidence="1">FmdB family transcriptional regulator</fullName>
    </submittedName>
</protein>
<gene>
    <name evidence="1" type="ORF">DHM44_03865</name>
</gene>